<dbReference type="NCBIfam" id="NF004957">
    <property type="entry name" value="PRK06300.1"/>
    <property type="match status" value="1"/>
</dbReference>
<dbReference type="GO" id="GO:0004318">
    <property type="term" value="F:enoyl-[acyl-carrier-protein] reductase (NADH) activity"/>
    <property type="evidence" value="ECO:0007669"/>
    <property type="project" value="UniProtKB-EC"/>
</dbReference>
<evidence type="ECO:0000256" key="12">
    <source>
        <dbReference type="ARBA" id="ARBA00023098"/>
    </source>
</evidence>
<name>A0A1R3JHL2_COCAP</name>
<evidence type="ECO:0000256" key="2">
    <source>
        <dbReference type="ARBA" id="ARBA00005194"/>
    </source>
</evidence>
<evidence type="ECO:0000256" key="7">
    <source>
        <dbReference type="ARBA" id="ARBA00022528"/>
    </source>
</evidence>
<comment type="subunit">
    <text evidence="4">Homotetramer.</text>
</comment>
<organism evidence="17 18">
    <name type="scientific">Corchorus capsularis</name>
    <name type="common">Jute</name>
    <dbReference type="NCBI Taxonomy" id="210143"/>
    <lineage>
        <taxon>Eukaryota</taxon>
        <taxon>Viridiplantae</taxon>
        <taxon>Streptophyta</taxon>
        <taxon>Embryophyta</taxon>
        <taxon>Tracheophyta</taxon>
        <taxon>Spermatophyta</taxon>
        <taxon>Magnoliopsida</taxon>
        <taxon>eudicotyledons</taxon>
        <taxon>Gunneridae</taxon>
        <taxon>Pentapetalae</taxon>
        <taxon>rosids</taxon>
        <taxon>malvids</taxon>
        <taxon>Malvales</taxon>
        <taxon>Malvaceae</taxon>
        <taxon>Grewioideae</taxon>
        <taxon>Apeibeae</taxon>
        <taxon>Corchorus</taxon>
    </lineage>
</organism>
<dbReference type="PANTHER" id="PTHR43159">
    <property type="entry name" value="ENOYL-[ACYL-CARRIER-PROTEIN] REDUCTASE"/>
    <property type="match status" value="1"/>
</dbReference>
<evidence type="ECO:0000313" key="18">
    <source>
        <dbReference type="Proteomes" id="UP000188268"/>
    </source>
</evidence>
<reference evidence="17 18" key="1">
    <citation type="submission" date="2013-09" db="EMBL/GenBank/DDBJ databases">
        <title>Corchorus capsularis genome sequencing.</title>
        <authorList>
            <person name="Alam M."/>
            <person name="Haque M.S."/>
            <person name="Islam M.S."/>
            <person name="Emdad E.M."/>
            <person name="Islam M.M."/>
            <person name="Ahmed B."/>
            <person name="Halim A."/>
            <person name="Hossen Q.M.M."/>
            <person name="Hossain M.Z."/>
            <person name="Ahmed R."/>
            <person name="Khan M.M."/>
            <person name="Islam R."/>
            <person name="Rashid M.M."/>
            <person name="Khan S.A."/>
            <person name="Rahman M.S."/>
            <person name="Alam M."/>
        </authorList>
    </citation>
    <scope>NUCLEOTIDE SEQUENCE [LARGE SCALE GENOMIC DNA]</scope>
    <source>
        <strain evidence="18">cv. CVL-1</strain>
        <tissue evidence="17">Whole seedling</tissue>
    </source>
</reference>
<evidence type="ECO:0000256" key="3">
    <source>
        <dbReference type="ARBA" id="ARBA00009233"/>
    </source>
</evidence>
<dbReference type="STRING" id="210143.A0A1R3JHL2"/>
<comment type="pathway">
    <text evidence="2">Lipid metabolism; fatty acid biosynthesis.</text>
</comment>
<evidence type="ECO:0000256" key="14">
    <source>
        <dbReference type="ARBA" id="ARBA00048572"/>
    </source>
</evidence>
<evidence type="ECO:0000256" key="1">
    <source>
        <dbReference type="ARBA" id="ARBA00004229"/>
    </source>
</evidence>
<dbReference type="GO" id="GO:0006633">
    <property type="term" value="P:fatty acid biosynthetic process"/>
    <property type="evidence" value="ECO:0007669"/>
    <property type="project" value="UniProtKB-KW"/>
</dbReference>
<dbReference type="CDD" id="cd05372">
    <property type="entry name" value="ENR_SDR"/>
    <property type="match status" value="1"/>
</dbReference>
<dbReference type="AlphaFoldDB" id="A0A1R3JHL2"/>
<dbReference type="Gene3D" id="1.10.8.400">
    <property type="entry name" value="Enoyl acyl carrier protein reductase"/>
    <property type="match status" value="1"/>
</dbReference>
<evidence type="ECO:0000256" key="6">
    <source>
        <dbReference type="ARBA" id="ARBA00022516"/>
    </source>
</evidence>
<dbReference type="SUPFAM" id="SSF51735">
    <property type="entry name" value="NAD(P)-binding Rossmann-fold domains"/>
    <property type="match status" value="1"/>
</dbReference>
<keyword evidence="10" id="KW-0809">Transit peptide</keyword>
<proteinExistence type="inferred from homology"/>
<evidence type="ECO:0000256" key="11">
    <source>
        <dbReference type="ARBA" id="ARBA00023002"/>
    </source>
</evidence>
<comment type="similarity">
    <text evidence="3">Belongs to the short-chain dehydrogenases/reductases (SDR) family. FabI subfamily.</text>
</comment>
<dbReference type="OrthoDB" id="417891at2759"/>
<keyword evidence="6" id="KW-0444">Lipid biosynthesis</keyword>
<evidence type="ECO:0000256" key="15">
    <source>
        <dbReference type="ARBA" id="ARBA00053870"/>
    </source>
</evidence>
<dbReference type="InterPro" id="IPR014358">
    <property type="entry name" value="Enoyl-ACP_Rdtase_NADH"/>
</dbReference>
<sequence>MAATAASSLQIAAARPCISSSQRVVKAGASILGANSKSVSWTKLASACNISSMEPFRRSFTSSQVKFNKVVTKAMSESTENKPVSGLAIDLKGKRAFVAGVADDNGYGWAIAKALAAAGAEILVGTWVPALNIFETSLRRGKFDESRVLPDGSLMEIAKVYPLDAVFDNPDDVPEDIKANKRYAGSSNWTVQEVAECVKQDFGSIDILVHSLANGPEVKKPLLETSRSGYLAAISASSYSYVSLLKHFLPIMNPGGSSISLTYIASERIIPGYGGGMSSAKAALESDTKVLAFEAGRKNKIRVNTISAGPLGSRAAKAIGFIETMIEYSLANAPLQKELSADEVGNTAAFLASPLASAITGAVIYVDNGLNAMGVGVDSPIFKDLNIPGEKH</sequence>
<keyword evidence="13" id="KW-0275">Fatty acid biosynthesis</keyword>
<keyword evidence="8" id="KW-0934">Plastid</keyword>
<comment type="caution">
    <text evidence="17">The sequence shown here is derived from an EMBL/GenBank/DDBJ whole genome shotgun (WGS) entry which is preliminary data.</text>
</comment>
<comment type="function">
    <text evidence="15">Catalyzes the NAD-dependent reduction of a carbon-carbon double bond in an enoyl moiety that is covalently linked to an acyl carrier protein (ACP). Catalyzes the last reduction step in the de novo synthesis cycle of fatty acids. Involved in the elongation cycle of fatty acids which are used in lipid metabolism. Required for normal plant growth.</text>
</comment>
<dbReference type="GO" id="GO:0009507">
    <property type="term" value="C:chloroplast"/>
    <property type="evidence" value="ECO:0007669"/>
    <property type="project" value="UniProtKB-SubCell"/>
</dbReference>
<keyword evidence="18" id="KW-1185">Reference proteome</keyword>
<evidence type="ECO:0000256" key="8">
    <source>
        <dbReference type="ARBA" id="ARBA00022640"/>
    </source>
</evidence>
<dbReference type="Gramene" id="OMO94245">
    <property type="protein sequence ID" value="OMO94245"/>
    <property type="gene ID" value="CCACVL1_06097"/>
</dbReference>
<keyword evidence="7" id="KW-0150">Chloroplast</keyword>
<evidence type="ECO:0000256" key="4">
    <source>
        <dbReference type="ARBA" id="ARBA00011881"/>
    </source>
</evidence>
<evidence type="ECO:0000256" key="13">
    <source>
        <dbReference type="ARBA" id="ARBA00023160"/>
    </source>
</evidence>
<dbReference type="EC" id="1.3.1.9" evidence="5"/>
<accession>A0A1R3JHL2</accession>
<comment type="subcellular location">
    <subcellularLocation>
        <location evidence="1">Plastid</location>
        <location evidence="1">Chloroplast</location>
    </subcellularLocation>
</comment>
<dbReference type="PANTHER" id="PTHR43159:SF2">
    <property type="entry name" value="ENOYL-[ACYL-CARRIER-PROTEIN] REDUCTASE [NADH], CHLOROPLASTIC"/>
    <property type="match status" value="1"/>
</dbReference>
<protein>
    <recommendedName>
        <fullName evidence="16">Enoyl-[acyl-carrier-protein] reductase [NADH], chloroplastic</fullName>
        <ecNumber evidence="5">1.3.1.9</ecNumber>
    </recommendedName>
</protein>
<evidence type="ECO:0000256" key="9">
    <source>
        <dbReference type="ARBA" id="ARBA00022832"/>
    </source>
</evidence>
<dbReference type="EMBL" id="AWWV01007913">
    <property type="protein sequence ID" value="OMO94245.1"/>
    <property type="molecule type" value="Genomic_DNA"/>
</dbReference>
<dbReference type="InterPro" id="IPR002347">
    <property type="entry name" value="SDR_fam"/>
</dbReference>
<evidence type="ECO:0000313" key="17">
    <source>
        <dbReference type="EMBL" id="OMO94245.1"/>
    </source>
</evidence>
<keyword evidence="12" id="KW-0443">Lipid metabolism</keyword>
<dbReference type="FunFam" id="1.10.8.400:FF:000001">
    <property type="entry name" value="Enoyl-[acyl-carrier-protein] reductase [NADH]"/>
    <property type="match status" value="1"/>
</dbReference>
<evidence type="ECO:0000256" key="5">
    <source>
        <dbReference type="ARBA" id="ARBA00012996"/>
    </source>
</evidence>
<keyword evidence="9" id="KW-0276">Fatty acid metabolism</keyword>
<comment type="catalytic activity">
    <reaction evidence="14">
        <text>a 2,3-saturated acyl-[ACP] + NAD(+) = a (2E)-enoyl-[ACP] + NADH + H(+)</text>
        <dbReference type="Rhea" id="RHEA:10240"/>
        <dbReference type="Rhea" id="RHEA-COMP:9925"/>
        <dbReference type="Rhea" id="RHEA-COMP:9926"/>
        <dbReference type="ChEBI" id="CHEBI:15378"/>
        <dbReference type="ChEBI" id="CHEBI:57540"/>
        <dbReference type="ChEBI" id="CHEBI:57945"/>
        <dbReference type="ChEBI" id="CHEBI:78784"/>
        <dbReference type="ChEBI" id="CHEBI:78785"/>
        <dbReference type="EC" id="1.3.1.9"/>
    </reaction>
</comment>
<dbReference type="FunFam" id="3.40.50.720:FF:000192">
    <property type="entry name" value="Enoyl-[acyl-carrier-protein] reductase [NADH]"/>
    <property type="match status" value="1"/>
</dbReference>
<evidence type="ECO:0000256" key="10">
    <source>
        <dbReference type="ARBA" id="ARBA00022946"/>
    </source>
</evidence>
<dbReference type="OMA" id="GLNIMFG"/>
<gene>
    <name evidence="17" type="ORF">CCACVL1_06097</name>
</gene>
<keyword evidence="11" id="KW-0560">Oxidoreductase</keyword>
<dbReference type="Proteomes" id="UP000188268">
    <property type="component" value="Unassembled WGS sequence"/>
</dbReference>
<evidence type="ECO:0000256" key="16">
    <source>
        <dbReference type="ARBA" id="ARBA00067308"/>
    </source>
</evidence>
<dbReference type="Pfam" id="PF13561">
    <property type="entry name" value="adh_short_C2"/>
    <property type="match status" value="1"/>
</dbReference>
<dbReference type="PRINTS" id="PR00081">
    <property type="entry name" value="GDHRDH"/>
</dbReference>
<dbReference type="InterPro" id="IPR036291">
    <property type="entry name" value="NAD(P)-bd_dom_sf"/>
</dbReference>
<dbReference type="Gene3D" id="3.40.50.720">
    <property type="entry name" value="NAD(P)-binding Rossmann-like Domain"/>
    <property type="match status" value="1"/>
</dbReference>